<evidence type="ECO:0000313" key="2">
    <source>
        <dbReference type="Proteomes" id="UP000838749"/>
    </source>
</evidence>
<accession>A0ABM9BKY1</accession>
<name>A0ABM9BKY1_9BACL</name>
<gene>
    <name evidence="1" type="ORF">PAECIP111894_05261</name>
</gene>
<dbReference type="Proteomes" id="UP000838749">
    <property type="component" value="Unassembled WGS sequence"/>
</dbReference>
<comment type="caution">
    <text evidence="1">The sequence shown here is derived from an EMBL/GenBank/DDBJ whole genome shotgun (WGS) entry which is preliminary data.</text>
</comment>
<evidence type="ECO:0000313" key="1">
    <source>
        <dbReference type="EMBL" id="CAH1059073.1"/>
    </source>
</evidence>
<organism evidence="1 2">
    <name type="scientific">Paenibacillus pseudetheri</name>
    <dbReference type="NCBI Taxonomy" id="2897682"/>
    <lineage>
        <taxon>Bacteria</taxon>
        <taxon>Bacillati</taxon>
        <taxon>Bacillota</taxon>
        <taxon>Bacilli</taxon>
        <taxon>Bacillales</taxon>
        <taxon>Paenibacillaceae</taxon>
        <taxon>Paenibacillus</taxon>
    </lineage>
</organism>
<protein>
    <submittedName>
        <fullName evidence="1">Uncharacterized protein</fullName>
    </submittedName>
</protein>
<proteinExistence type="predicted"/>
<reference evidence="1" key="1">
    <citation type="submission" date="2021-12" db="EMBL/GenBank/DDBJ databases">
        <authorList>
            <person name="Criscuolo A."/>
        </authorList>
    </citation>
    <scope>NUCLEOTIDE SEQUENCE</scope>
    <source>
        <strain evidence="1">CIP111894</strain>
    </source>
</reference>
<sequence>MPNCYSIARPKRSIPKFCSVINQRNHVCAIESKEPLKTLSLAFYQLELWEKAVKTRTYWSETMIKILVVETISMSES</sequence>
<keyword evidence="2" id="KW-1185">Reference proteome</keyword>
<dbReference type="EMBL" id="CAKMAB010000045">
    <property type="protein sequence ID" value="CAH1059073.1"/>
    <property type="molecule type" value="Genomic_DNA"/>
</dbReference>